<keyword evidence="1" id="KW-0732">Signal</keyword>
<reference evidence="3 4" key="1">
    <citation type="submission" date="2023-01" db="EMBL/GenBank/DDBJ databases">
        <title>Complete genome sequence of Marinomonas pontica strain 200518_36.</title>
        <authorList>
            <person name="Ueki S."/>
            <person name="Gajardo G."/>
            <person name="Maruyama F."/>
        </authorList>
    </citation>
    <scope>NUCLEOTIDE SEQUENCE [LARGE SCALE GENOMIC DNA]</scope>
    <source>
        <strain evidence="3 4">200518_36</strain>
    </source>
</reference>
<dbReference type="Gene3D" id="3.10.105.10">
    <property type="entry name" value="Dipeptide-binding Protein, Domain 3"/>
    <property type="match status" value="1"/>
</dbReference>
<dbReference type="EMBL" id="AP027271">
    <property type="protein sequence ID" value="BDX02635.1"/>
    <property type="molecule type" value="Genomic_DNA"/>
</dbReference>
<name>A0ABM8FE91_9GAMM</name>
<dbReference type="PANTHER" id="PTHR30290:SF83">
    <property type="entry name" value="ABC TRANSPORTER SUBSTRATE-BINDING PROTEIN"/>
    <property type="match status" value="1"/>
</dbReference>
<dbReference type="PANTHER" id="PTHR30290">
    <property type="entry name" value="PERIPLASMIC BINDING COMPONENT OF ABC TRANSPORTER"/>
    <property type="match status" value="1"/>
</dbReference>
<accession>A0ABM8FE91</accession>
<dbReference type="Gene3D" id="3.40.190.10">
    <property type="entry name" value="Periplasmic binding protein-like II"/>
    <property type="match status" value="1"/>
</dbReference>
<protein>
    <submittedName>
        <fullName evidence="3">ABC transporter substrate-binding protein</fullName>
    </submittedName>
</protein>
<organism evidence="3 4">
    <name type="scientific">Marinomonas pontica</name>
    <dbReference type="NCBI Taxonomy" id="264739"/>
    <lineage>
        <taxon>Bacteria</taxon>
        <taxon>Pseudomonadati</taxon>
        <taxon>Pseudomonadota</taxon>
        <taxon>Gammaproteobacteria</taxon>
        <taxon>Oceanospirillales</taxon>
        <taxon>Oceanospirillaceae</taxon>
        <taxon>Marinomonas</taxon>
    </lineage>
</organism>
<evidence type="ECO:0000256" key="1">
    <source>
        <dbReference type="SAM" id="SignalP"/>
    </source>
</evidence>
<dbReference type="InterPro" id="IPR039424">
    <property type="entry name" value="SBP_5"/>
</dbReference>
<feature type="chain" id="PRO_5045513268" evidence="1">
    <location>
        <begin position="23"/>
        <end position="512"/>
    </location>
</feature>
<feature type="domain" description="Solute-binding protein family 5" evidence="2">
    <location>
        <begin position="70"/>
        <end position="429"/>
    </location>
</feature>
<dbReference type="CDD" id="cd08490">
    <property type="entry name" value="PBP2_NikA_DppA_OppA_like_3"/>
    <property type="match status" value="1"/>
</dbReference>
<dbReference type="InterPro" id="IPR030678">
    <property type="entry name" value="Peptide/Ni-bd"/>
</dbReference>
<feature type="signal peptide" evidence="1">
    <location>
        <begin position="1"/>
        <end position="22"/>
    </location>
</feature>
<evidence type="ECO:0000259" key="2">
    <source>
        <dbReference type="Pfam" id="PF00496"/>
    </source>
</evidence>
<evidence type="ECO:0000313" key="3">
    <source>
        <dbReference type="EMBL" id="BDX02635.1"/>
    </source>
</evidence>
<proteinExistence type="predicted"/>
<evidence type="ECO:0000313" key="4">
    <source>
        <dbReference type="Proteomes" id="UP001307608"/>
    </source>
</evidence>
<sequence>MLSVAVLSVSYVAPVFTHSAYATPNVTNTLSISAAFEFTSLDPSKNGFIFSRMQMLETLVDVDENGLLLPALAKSWQVSDDAKTWTFELRDKVYFHDGSLMDADAVVNSLRIAQGKHGALRTAPVTSIEAVDESTVAITLSRPYILLGAVLANYANSVLSLDAYGKNGDVLALSGTGPYQLYQFSPPHKLVVDKFEDYWGKKASIPYASYLTGHRAESRVLQARSGQADIVFGLDPASLPSLKRLPNLEVHSNPIPRTIVLKLNSGHPFMKDVNARKALSLAINRQGIAKGILRVPGSEADQLLPTSMSNWHLANVTSKTEAEAGTPESLLASLGWKKNSNGMLEREGVPFHLTIITYADRPELTTVATAIQAQWQAIGIDTKVEVTNSSAIPMGHQDGSLDVALIARNYGFIADPLGVMLSDFGSNGGGDWGAMNWNNEKLSADLMTLEETSDPVKYKKMAQHSAQIIYDERPMIPVSSYVQQTSVNKRVKGFRFDPFERSFYLNEMEFVK</sequence>
<dbReference type="SUPFAM" id="SSF53850">
    <property type="entry name" value="Periplasmic binding protein-like II"/>
    <property type="match status" value="1"/>
</dbReference>
<dbReference type="Pfam" id="PF00496">
    <property type="entry name" value="SBP_bac_5"/>
    <property type="match status" value="1"/>
</dbReference>
<dbReference type="Proteomes" id="UP001307608">
    <property type="component" value="Chromosome"/>
</dbReference>
<dbReference type="PIRSF" id="PIRSF002741">
    <property type="entry name" value="MppA"/>
    <property type="match status" value="1"/>
</dbReference>
<gene>
    <name evidence="3" type="ORF">MACH16_13830</name>
</gene>
<dbReference type="InterPro" id="IPR000914">
    <property type="entry name" value="SBP_5_dom"/>
</dbReference>
<keyword evidence="4" id="KW-1185">Reference proteome</keyword>